<dbReference type="SUPFAM" id="SSF53098">
    <property type="entry name" value="Ribonuclease H-like"/>
    <property type="match status" value="1"/>
</dbReference>
<evidence type="ECO:0000313" key="3">
    <source>
        <dbReference type="Proteomes" id="UP000765509"/>
    </source>
</evidence>
<evidence type="ECO:0000313" key="2">
    <source>
        <dbReference type="EMBL" id="MBW0570710.1"/>
    </source>
</evidence>
<dbReference type="Gene3D" id="1.10.340.70">
    <property type="match status" value="1"/>
</dbReference>
<dbReference type="AlphaFoldDB" id="A0A9Q3PRI8"/>
<keyword evidence="3" id="KW-1185">Reference proteome</keyword>
<dbReference type="OrthoDB" id="2506616at2759"/>
<organism evidence="2 3">
    <name type="scientific">Austropuccinia psidii MF-1</name>
    <dbReference type="NCBI Taxonomy" id="1389203"/>
    <lineage>
        <taxon>Eukaryota</taxon>
        <taxon>Fungi</taxon>
        <taxon>Dikarya</taxon>
        <taxon>Basidiomycota</taxon>
        <taxon>Pucciniomycotina</taxon>
        <taxon>Pucciniomycetes</taxon>
        <taxon>Pucciniales</taxon>
        <taxon>Sphaerophragmiaceae</taxon>
        <taxon>Austropuccinia</taxon>
    </lineage>
</organism>
<comment type="caution">
    <text evidence="2">The sequence shown here is derived from an EMBL/GenBank/DDBJ whole genome shotgun (WGS) entry which is preliminary data.</text>
</comment>
<sequence>MHEELGHPGENQTYRRTKKRYWWEGMKKIVKTWVKSCQECQKRSHLQQKEGKISETTTFFERVRIDAVHFKAGIWKNLLVARDDFSGWPETVALTRLMAKSVSEGICRYGEPKEVTVDGGAEFLK</sequence>
<dbReference type="EMBL" id="AVOT02086731">
    <property type="protein sequence ID" value="MBW0570710.1"/>
    <property type="molecule type" value="Genomic_DNA"/>
</dbReference>
<protein>
    <recommendedName>
        <fullName evidence="1">Integrase zinc-binding domain-containing protein</fullName>
    </recommendedName>
</protein>
<reference evidence="2" key="1">
    <citation type="submission" date="2021-03" db="EMBL/GenBank/DDBJ databases">
        <title>Draft genome sequence of rust myrtle Austropuccinia psidii MF-1, a brazilian biotype.</title>
        <authorList>
            <person name="Quecine M.C."/>
            <person name="Pachon D.M.R."/>
            <person name="Bonatelli M.L."/>
            <person name="Correr F.H."/>
            <person name="Franceschini L.M."/>
            <person name="Leite T.F."/>
            <person name="Margarido G.R.A."/>
            <person name="Almeida C.A."/>
            <person name="Ferrarezi J.A."/>
            <person name="Labate C.A."/>
        </authorList>
    </citation>
    <scope>NUCLEOTIDE SEQUENCE</scope>
    <source>
        <strain evidence="2">MF-1</strain>
    </source>
</reference>
<dbReference type="Proteomes" id="UP000765509">
    <property type="component" value="Unassembled WGS sequence"/>
</dbReference>
<dbReference type="InterPro" id="IPR012337">
    <property type="entry name" value="RNaseH-like_sf"/>
</dbReference>
<dbReference type="InterPro" id="IPR050951">
    <property type="entry name" value="Retrovirus_Pol_polyprotein"/>
</dbReference>
<dbReference type="GO" id="GO:0003676">
    <property type="term" value="F:nucleic acid binding"/>
    <property type="evidence" value="ECO:0007669"/>
    <property type="project" value="InterPro"/>
</dbReference>
<dbReference type="Gene3D" id="3.30.420.10">
    <property type="entry name" value="Ribonuclease H-like superfamily/Ribonuclease H"/>
    <property type="match status" value="1"/>
</dbReference>
<dbReference type="PANTHER" id="PTHR37984:SF5">
    <property type="entry name" value="PROTEIN NYNRIN-LIKE"/>
    <property type="match status" value="1"/>
</dbReference>
<dbReference type="InterPro" id="IPR041588">
    <property type="entry name" value="Integrase_H2C2"/>
</dbReference>
<dbReference type="Pfam" id="PF17921">
    <property type="entry name" value="Integrase_H2C2"/>
    <property type="match status" value="1"/>
</dbReference>
<accession>A0A9Q3PRI8</accession>
<proteinExistence type="predicted"/>
<feature type="domain" description="Integrase zinc-binding" evidence="1">
    <location>
        <begin position="1"/>
        <end position="44"/>
    </location>
</feature>
<gene>
    <name evidence="2" type="ORF">O181_110425</name>
</gene>
<dbReference type="PANTHER" id="PTHR37984">
    <property type="entry name" value="PROTEIN CBG26694"/>
    <property type="match status" value="1"/>
</dbReference>
<name>A0A9Q3PRI8_9BASI</name>
<evidence type="ECO:0000259" key="1">
    <source>
        <dbReference type="Pfam" id="PF17921"/>
    </source>
</evidence>
<dbReference type="InterPro" id="IPR036397">
    <property type="entry name" value="RNaseH_sf"/>
</dbReference>